<dbReference type="Proteomes" id="UP000309061">
    <property type="component" value="Chromosome"/>
</dbReference>
<keyword evidence="2" id="KW-1185">Reference proteome</keyword>
<dbReference type="RefSeq" id="WP_136496276.1">
    <property type="nucleotide sequence ID" value="NZ_CP046052.1"/>
</dbReference>
<evidence type="ECO:0000313" key="2">
    <source>
        <dbReference type="Proteomes" id="UP000309061"/>
    </source>
</evidence>
<proteinExistence type="predicted"/>
<accession>A0A6B8KCQ7</accession>
<dbReference type="KEGG" id="mhey:H2LOC_010045"/>
<evidence type="ECO:0008006" key="3">
    <source>
        <dbReference type="Google" id="ProtNLM"/>
    </source>
</evidence>
<dbReference type="Pfam" id="PF12276">
    <property type="entry name" value="DUF3617"/>
    <property type="match status" value="1"/>
</dbReference>
<dbReference type="EMBL" id="CP046052">
    <property type="protein sequence ID" value="QGM46016.1"/>
    <property type="molecule type" value="Genomic_DNA"/>
</dbReference>
<sequence length="156" mass="16648">MREFITRFLLPVAAYLCFCIPGEDAFAEAEVASRGALPARRPGLWRISTVSAVGGLQVGETCVGLQDSIIGPQGSDCAKPEITRADDQIVVTVACGSGAERIASSLLFTGDFATWYRAQGKIATGDRTANDADLRTGFTIDAMFLRPDCNETAPRN</sequence>
<name>A0A6B8KCQ7_9HYPH</name>
<dbReference type="OrthoDB" id="8113882at2"/>
<gene>
    <name evidence="1" type="ORF">H2LOC_010045</name>
</gene>
<reference evidence="1 2" key="1">
    <citation type="submission" date="2019-11" db="EMBL/GenBank/DDBJ databases">
        <title>The genome sequence of Methylocystis heyeri.</title>
        <authorList>
            <person name="Oshkin I.Y."/>
            <person name="Miroshnikov K."/>
            <person name="Dedysh S.N."/>
        </authorList>
    </citation>
    <scope>NUCLEOTIDE SEQUENCE [LARGE SCALE GENOMIC DNA]</scope>
    <source>
        <strain evidence="1 2">H2</strain>
    </source>
</reference>
<organism evidence="1 2">
    <name type="scientific">Methylocystis heyeri</name>
    <dbReference type="NCBI Taxonomy" id="391905"/>
    <lineage>
        <taxon>Bacteria</taxon>
        <taxon>Pseudomonadati</taxon>
        <taxon>Pseudomonadota</taxon>
        <taxon>Alphaproteobacteria</taxon>
        <taxon>Hyphomicrobiales</taxon>
        <taxon>Methylocystaceae</taxon>
        <taxon>Methylocystis</taxon>
    </lineage>
</organism>
<protein>
    <recommendedName>
        <fullName evidence="3">DUF3617 family protein</fullName>
    </recommendedName>
</protein>
<dbReference type="InterPro" id="IPR022061">
    <property type="entry name" value="DUF3617"/>
</dbReference>
<evidence type="ECO:0000313" key="1">
    <source>
        <dbReference type="EMBL" id="QGM46016.1"/>
    </source>
</evidence>
<dbReference type="AlphaFoldDB" id="A0A6B8KCQ7"/>